<sequence length="150" mass="15672">MPLPDQGPSISLRGVTEFPMATRRFPHQDRKSDSPGLRAVEPTAPPCAMDDCPSPFACPGPASQAERPADWEAEQSPMALAGGGTGAAGGAQGEMPPARDAAEDEQREALGQDRPVGDLQDESGRLGWQAGVEAGWKQSVEQSHDLGGGR</sequence>
<accession>A0A218YZC5</accession>
<reference evidence="2 3" key="1">
    <citation type="submission" date="2017-04" db="EMBL/GenBank/DDBJ databases">
        <title>Draft genome sequence of Marssonina coronaria NL1: causal agent of apple blotch.</title>
        <authorList>
            <person name="Cheng Q."/>
        </authorList>
    </citation>
    <scope>NUCLEOTIDE SEQUENCE [LARGE SCALE GENOMIC DNA]</scope>
    <source>
        <strain evidence="2 3">NL1</strain>
    </source>
</reference>
<dbReference type="Proteomes" id="UP000242519">
    <property type="component" value="Unassembled WGS sequence"/>
</dbReference>
<evidence type="ECO:0000313" key="2">
    <source>
        <dbReference type="EMBL" id="OWP00703.1"/>
    </source>
</evidence>
<keyword evidence="3" id="KW-1185">Reference proteome</keyword>
<evidence type="ECO:0000256" key="1">
    <source>
        <dbReference type="SAM" id="MobiDB-lite"/>
    </source>
</evidence>
<feature type="compositionally biased region" description="Gly residues" evidence="1">
    <location>
        <begin position="81"/>
        <end position="92"/>
    </location>
</feature>
<gene>
    <name evidence="2" type="ORF">B2J93_1088</name>
</gene>
<dbReference type="EMBL" id="MZNU01000313">
    <property type="protein sequence ID" value="OWP00703.1"/>
    <property type="molecule type" value="Genomic_DNA"/>
</dbReference>
<comment type="caution">
    <text evidence="2">The sequence shown here is derived from an EMBL/GenBank/DDBJ whole genome shotgun (WGS) entry which is preliminary data.</text>
</comment>
<protein>
    <submittedName>
        <fullName evidence="2">Glycosyl transferase family protein</fullName>
    </submittedName>
</protein>
<feature type="region of interest" description="Disordered" evidence="1">
    <location>
        <begin position="1"/>
        <end position="150"/>
    </location>
</feature>
<keyword evidence="2" id="KW-0808">Transferase</keyword>
<organism evidence="2 3">
    <name type="scientific">Diplocarpon coronariae</name>
    <dbReference type="NCBI Taxonomy" id="2795749"/>
    <lineage>
        <taxon>Eukaryota</taxon>
        <taxon>Fungi</taxon>
        <taxon>Dikarya</taxon>
        <taxon>Ascomycota</taxon>
        <taxon>Pezizomycotina</taxon>
        <taxon>Leotiomycetes</taxon>
        <taxon>Helotiales</taxon>
        <taxon>Drepanopezizaceae</taxon>
        <taxon>Diplocarpon</taxon>
    </lineage>
</organism>
<proteinExistence type="predicted"/>
<dbReference type="GO" id="GO:0016740">
    <property type="term" value="F:transferase activity"/>
    <property type="evidence" value="ECO:0007669"/>
    <property type="project" value="UniProtKB-KW"/>
</dbReference>
<name>A0A218YZC5_9HELO</name>
<evidence type="ECO:0000313" key="3">
    <source>
        <dbReference type="Proteomes" id="UP000242519"/>
    </source>
</evidence>
<dbReference type="AlphaFoldDB" id="A0A218YZC5"/>
<dbReference type="InParanoid" id="A0A218YZC5"/>